<dbReference type="Proteomes" id="UP000004358">
    <property type="component" value="Unassembled WGS sequence"/>
</dbReference>
<organism evidence="1 2">
    <name type="scientific">Blastopirellula marina DSM 3645</name>
    <dbReference type="NCBI Taxonomy" id="314230"/>
    <lineage>
        <taxon>Bacteria</taxon>
        <taxon>Pseudomonadati</taxon>
        <taxon>Planctomycetota</taxon>
        <taxon>Planctomycetia</taxon>
        <taxon>Pirellulales</taxon>
        <taxon>Pirellulaceae</taxon>
        <taxon>Blastopirellula</taxon>
    </lineage>
</organism>
<accession>A3ZQV4</accession>
<name>A3ZQV4_9BACT</name>
<dbReference type="RefSeq" id="WP_002652051.1">
    <property type="nucleotide sequence ID" value="NZ_CH672376.1"/>
</dbReference>
<reference evidence="1 2" key="1">
    <citation type="submission" date="2006-02" db="EMBL/GenBank/DDBJ databases">
        <authorList>
            <person name="Amann R."/>
            <person name="Ferriera S."/>
            <person name="Johnson J."/>
            <person name="Kravitz S."/>
            <person name="Halpern A."/>
            <person name="Remington K."/>
            <person name="Beeson K."/>
            <person name="Tran B."/>
            <person name="Rogers Y.-H."/>
            <person name="Friedman R."/>
            <person name="Venter J.C."/>
        </authorList>
    </citation>
    <scope>NUCLEOTIDE SEQUENCE [LARGE SCALE GENOMIC DNA]</scope>
    <source>
        <strain evidence="1 2">DSM 3645</strain>
    </source>
</reference>
<dbReference type="AlphaFoldDB" id="A3ZQV4"/>
<evidence type="ECO:0000313" key="1">
    <source>
        <dbReference type="EMBL" id="EAQ81044.1"/>
    </source>
</evidence>
<comment type="caution">
    <text evidence="1">The sequence shown here is derived from an EMBL/GenBank/DDBJ whole genome shotgun (WGS) entry which is preliminary data.</text>
</comment>
<proteinExistence type="predicted"/>
<dbReference type="STRING" id="314230.DSM3645_20772"/>
<dbReference type="EMBL" id="AANZ01000006">
    <property type="protein sequence ID" value="EAQ81044.1"/>
    <property type="molecule type" value="Genomic_DNA"/>
</dbReference>
<evidence type="ECO:0000313" key="2">
    <source>
        <dbReference type="Proteomes" id="UP000004358"/>
    </source>
</evidence>
<dbReference type="OrthoDB" id="9832896at2"/>
<gene>
    <name evidence="1" type="ORF">DSM3645_20772</name>
</gene>
<dbReference type="HOGENOM" id="CLU_1812057_0_0_0"/>
<protein>
    <submittedName>
        <fullName evidence="1">Uncharacterized protein</fullName>
    </submittedName>
</protein>
<sequence>MLHETDGRWAVALKAAAGDLPIRETRSLERWLPQFRASPASILAIAAPRGCDAVRFARLLEASAQLQRKFPDMCLVVLLAEEDRSLATTAYEAGAAWVQIGRWRLDPLIRLVRRRQAQFPDLAAETPIDSIWRSLPWREHPE</sequence>